<dbReference type="RefSeq" id="WP_377817179.1">
    <property type="nucleotide sequence ID" value="NZ_JBHSLU010000037.1"/>
</dbReference>
<dbReference type="EMBL" id="JBHSLU010000037">
    <property type="protein sequence ID" value="MFC5506218.1"/>
    <property type="molecule type" value="Genomic_DNA"/>
</dbReference>
<name>A0ABW0P284_9HYPH</name>
<reference evidence="2" key="1">
    <citation type="journal article" date="2019" name="Int. J. Syst. Evol. Microbiol.">
        <title>The Global Catalogue of Microorganisms (GCM) 10K type strain sequencing project: providing services to taxonomists for standard genome sequencing and annotation.</title>
        <authorList>
            <consortium name="The Broad Institute Genomics Platform"/>
            <consortium name="The Broad Institute Genome Sequencing Center for Infectious Disease"/>
            <person name="Wu L."/>
            <person name="Ma J."/>
        </authorList>
    </citation>
    <scope>NUCLEOTIDE SEQUENCE [LARGE SCALE GENOMIC DNA]</scope>
    <source>
        <strain evidence="2">CCUG 43117</strain>
    </source>
</reference>
<gene>
    <name evidence="1" type="ORF">ACFPN9_13220</name>
</gene>
<comment type="caution">
    <text evidence="1">The sequence shown here is derived from an EMBL/GenBank/DDBJ whole genome shotgun (WGS) entry which is preliminary data.</text>
</comment>
<organism evidence="1 2">
    <name type="scientific">Bosea massiliensis</name>
    <dbReference type="NCBI Taxonomy" id="151419"/>
    <lineage>
        <taxon>Bacteria</taxon>
        <taxon>Pseudomonadati</taxon>
        <taxon>Pseudomonadota</taxon>
        <taxon>Alphaproteobacteria</taxon>
        <taxon>Hyphomicrobiales</taxon>
        <taxon>Boseaceae</taxon>
        <taxon>Bosea</taxon>
    </lineage>
</organism>
<proteinExistence type="predicted"/>
<dbReference type="Proteomes" id="UP001596060">
    <property type="component" value="Unassembled WGS sequence"/>
</dbReference>
<evidence type="ECO:0000313" key="2">
    <source>
        <dbReference type="Proteomes" id="UP001596060"/>
    </source>
</evidence>
<protein>
    <submittedName>
        <fullName evidence="1">Uncharacterized protein</fullName>
    </submittedName>
</protein>
<keyword evidence="2" id="KW-1185">Reference proteome</keyword>
<evidence type="ECO:0000313" key="1">
    <source>
        <dbReference type="EMBL" id="MFC5506218.1"/>
    </source>
</evidence>
<sequence>MHILNIAGDDSVAWIKDEVACAEALAFAKAGRVFGRFRLTPLLDPEPFDYVLGPFVHVGALTDAFGIYLKGVAALSGDLVLKTRPGSTPVPTLPDLPGYRSPQQRPMHPEFAGKVLLKLQECLDAGDAAMAAGLRFEKDYAGDIVDDRDASFYASTLDVRVGGQPAASPTKVFIEKLEAAAAAPVVAAAPAAQLLIPPLSSDEREKAEAKLFELPVISRRPSLRAQAIPTGAISARFPIGGERNTSRLVARTPIDWSGLPVRVVEQRLTDEQSLLRADLVKRKRA</sequence>
<accession>A0ABW0P284</accession>